<dbReference type="GO" id="GO:0005506">
    <property type="term" value="F:iron ion binding"/>
    <property type="evidence" value="ECO:0007669"/>
    <property type="project" value="UniProtKB-UniRule"/>
</dbReference>
<dbReference type="PANTHER" id="PTHR13096">
    <property type="entry name" value="MINA53 MYC INDUCED NUCLEAR ANTIGEN"/>
    <property type="match status" value="1"/>
</dbReference>
<sequence length="842" mass="94586">MVGRNTGRGALNGPSPQPAAQSSCSFSCYVSNSSTESPSVAACVETGKHLRKQMEKRKESHGHKVAASGKRKRKAKHIYYSFQLQQADTDTIFALLLAALSNLHKPMSVFLIKKCLSKIRPSILSETSAKPILALLPALLNSNSSEIMFCSAEIISSVSLASFEMNKEIASDSEIVKGLILLLGSSKKRVLMSACNAVLDLSTTTFGRQQLLDFSALEKLMLVFLQIPKFSNSVSLCSEGNRSVTCLKIKIEEDELPVSVLNAAIILINASVIKKLQTIPQNLSEVFLTILKELWEKVREQMVLGNNSMKSNEGNFGKSNIRVSDLAESLFRLSISASHLTVTFPLEMVERSLFSMSGSNLEDFVLNYWEVSPFLLRRLPRDQNKENDIFSPFIQSLNWTESVPSFISSTLQGFVSCLPIASDEVDILNFLNQVKDKLGCPIIYQQDIRVVRTGRHFETEVHYFQDNLDSCCIKEPFHFNIDDYFRCGEAYKEGYTVALRGIEFRYQSIAAIADTLAFLIGQPSVGANLYLTPPNSQGLARHFDDHCVFVCQLFGSKQWKVFSRPSWLLPRLYDPLHSSHGSDVDSSSSVCREFCLREGDILYIPRGYPHEAHTRSSGDDDSTGFSLHLTLGVEVEPPFEWEGFAHFALHFWNENQKKPNYDARTSLSQVVDVLPVNLLHIAIGSIGNSDPTFRKACLAAAISSPSDAYNWLALNQRNIFAHVIDKIYTDSKLPEVVGSLELSIQKNEDPFQRIRWLQLLHLEKETTRGCDWGEPFVGVENLLSLSAEHKDEVEVAFLQVKSRFCSEVVFGDIILSYKMFLEKYRKTRRQYMNGMVALHHKL</sequence>
<dbReference type="Gene3D" id="1.25.10.10">
    <property type="entry name" value="Leucine-rich Repeat Variant"/>
    <property type="match status" value="1"/>
</dbReference>
<dbReference type="CDD" id="cd02208">
    <property type="entry name" value="cupin_RmlC-like"/>
    <property type="match status" value="1"/>
</dbReference>
<evidence type="ECO:0000256" key="3">
    <source>
        <dbReference type="RuleBase" id="RU366061"/>
    </source>
</evidence>
<dbReference type="InterPro" id="IPR011989">
    <property type="entry name" value="ARM-like"/>
</dbReference>
<keyword evidence="3" id="KW-0560">Oxidoreductase</keyword>
<keyword evidence="2 3" id="KW-0408">Iron</keyword>
<dbReference type="Pfam" id="PF08007">
    <property type="entry name" value="JmjC_2"/>
    <property type="match status" value="1"/>
</dbReference>
<comment type="similarity">
    <text evidence="3">Belongs to the ROX family.</text>
</comment>
<protein>
    <recommendedName>
        <fullName evidence="3">Bifunctional lysine-specific demethylase and histidyl-hydroxylase</fullName>
        <ecNumber evidence="3">1.14.11.-</ecNumber>
    </recommendedName>
</protein>
<dbReference type="SUPFAM" id="SSF48371">
    <property type="entry name" value="ARM repeat"/>
    <property type="match status" value="1"/>
</dbReference>
<accession>A0AAD7PHJ6</accession>
<comment type="function">
    <text evidence="3">Oxygenase that can act as both a histone lysine demethylase and a ribosomal histidine hydroxylase.</text>
</comment>
<dbReference type="EMBL" id="JARAOO010000009">
    <property type="protein sequence ID" value="KAJ7955871.1"/>
    <property type="molecule type" value="Genomic_DNA"/>
</dbReference>
<evidence type="ECO:0000256" key="1">
    <source>
        <dbReference type="ARBA" id="ARBA00022723"/>
    </source>
</evidence>
<comment type="cofactor">
    <cofactor evidence="3">
        <name>Fe(2+)</name>
        <dbReference type="ChEBI" id="CHEBI:29033"/>
    </cofactor>
    <text evidence="3">Binds 1 Fe(2+) ion per subunit.</text>
</comment>
<dbReference type="InterPro" id="IPR003347">
    <property type="entry name" value="JmjC_dom"/>
</dbReference>
<dbReference type="GO" id="GO:0051864">
    <property type="term" value="F:histone H3K36 demethylase activity"/>
    <property type="evidence" value="ECO:0007669"/>
    <property type="project" value="TreeGrafter"/>
</dbReference>
<feature type="region of interest" description="Disordered" evidence="4">
    <location>
        <begin position="51"/>
        <end position="70"/>
    </location>
</feature>
<evidence type="ECO:0000256" key="4">
    <source>
        <dbReference type="SAM" id="MobiDB-lite"/>
    </source>
</evidence>
<feature type="domain" description="JmjC" evidence="5">
    <location>
        <begin position="457"/>
        <end position="646"/>
    </location>
</feature>
<dbReference type="InterPro" id="IPR016024">
    <property type="entry name" value="ARM-type_fold"/>
</dbReference>
<proteinExistence type="inferred from homology"/>
<evidence type="ECO:0000313" key="6">
    <source>
        <dbReference type="EMBL" id="KAJ7955871.1"/>
    </source>
</evidence>
<reference evidence="6" key="1">
    <citation type="journal article" date="2023" name="Science">
        <title>Elucidation of the pathway for biosynthesis of saponin adjuvants from the soapbark tree.</title>
        <authorList>
            <person name="Reed J."/>
            <person name="Orme A."/>
            <person name="El-Demerdash A."/>
            <person name="Owen C."/>
            <person name="Martin L.B.B."/>
            <person name="Misra R.C."/>
            <person name="Kikuchi S."/>
            <person name="Rejzek M."/>
            <person name="Martin A.C."/>
            <person name="Harkess A."/>
            <person name="Leebens-Mack J."/>
            <person name="Louveau T."/>
            <person name="Stephenson M.J."/>
            <person name="Osbourn A."/>
        </authorList>
    </citation>
    <scope>NUCLEOTIDE SEQUENCE</scope>
    <source>
        <strain evidence="6">S10</strain>
    </source>
</reference>
<keyword evidence="3" id="KW-0805">Transcription regulation</keyword>
<comment type="subcellular location">
    <subcellularLocation>
        <location evidence="3">Nucleus</location>
    </subcellularLocation>
</comment>
<dbReference type="PANTHER" id="PTHR13096:SF9">
    <property type="entry name" value="BIFUNCTIONAL LYSINE-SPECIFIC DEMETHYLASE AND HISTIDYL-HYDROXYLASE"/>
    <property type="match status" value="1"/>
</dbReference>
<name>A0AAD7PHJ6_QUISA</name>
<dbReference type="AlphaFoldDB" id="A0AAD7PHJ6"/>
<gene>
    <name evidence="6" type="ORF">O6P43_022395</name>
</gene>
<dbReference type="EC" id="1.14.11.-" evidence="3"/>
<comment type="caution">
    <text evidence="6">The sequence shown here is derived from an EMBL/GenBank/DDBJ whole genome shotgun (WGS) entry which is preliminary data.</text>
</comment>
<organism evidence="6 7">
    <name type="scientific">Quillaja saponaria</name>
    <name type="common">Soap bark tree</name>
    <dbReference type="NCBI Taxonomy" id="32244"/>
    <lineage>
        <taxon>Eukaryota</taxon>
        <taxon>Viridiplantae</taxon>
        <taxon>Streptophyta</taxon>
        <taxon>Embryophyta</taxon>
        <taxon>Tracheophyta</taxon>
        <taxon>Spermatophyta</taxon>
        <taxon>Magnoliopsida</taxon>
        <taxon>eudicotyledons</taxon>
        <taxon>Gunneridae</taxon>
        <taxon>Pentapetalae</taxon>
        <taxon>rosids</taxon>
        <taxon>fabids</taxon>
        <taxon>Fabales</taxon>
        <taxon>Quillajaceae</taxon>
        <taxon>Quillaja</taxon>
    </lineage>
</organism>
<evidence type="ECO:0000313" key="7">
    <source>
        <dbReference type="Proteomes" id="UP001163823"/>
    </source>
</evidence>
<dbReference type="Proteomes" id="UP001163823">
    <property type="component" value="Chromosome 9"/>
</dbReference>
<keyword evidence="3" id="KW-0804">Transcription</keyword>
<feature type="region of interest" description="Disordered" evidence="4">
    <location>
        <begin position="1"/>
        <end position="20"/>
    </location>
</feature>
<dbReference type="GO" id="GO:0005730">
    <property type="term" value="C:nucleolus"/>
    <property type="evidence" value="ECO:0007669"/>
    <property type="project" value="TreeGrafter"/>
</dbReference>
<evidence type="ECO:0000256" key="2">
    <source>
        <dbReference type="ARBA" id="ARBA00023004"/>
    </source>
</evidence>
<evidence type="ECO:0000259" key="5">
    <source>
        <dbReference type="PROSITE" id="PS51184"/>
    </source>
</evidence>
<feature type="compositionally biased region" description="Basic residues" evidence="4">
    <location>
        <begin position="59"/>
        <end position="70"/>
    </location>
</feature>
<keyword evidence="3" id="KW-0539">Nucleus</keyword>
<keyword evidence="7" id="KW-1185">Reference proteome</keyword>
<dbReference type="KEGG" id="qsa:O6P43_022395"/>
<dbReference type="SUPFAM" id="SSF51197">
    <property type="entry name" value="Clavaminate synthase-like"/>
    <property type="match status" value="1"/>
</dbReference>
<dbReference type="InterPro" id="IPR039994">
    <property type="entry name" value="NO66-like"/>
</dbReference>
<keyword evidence="3" id="KW-0223">Dioxygenase</keyword>
<keyword evidence="1 3" id="KW-0479">Metal-binding</keyword>
<dbReference type="PROSITE" id="PS51184">
    <property type="entry name" value="JMJC"/>
    <property type="match status" value="1"/>
</dbReference>
<dbReference type="Gene3D" id="2.60.120.650">
    <property type="entry name" value="Cupin"/>
    <property type="match status" value="1"/>
</dbReference>
<dbReference type="GO" id="GO:0032453">
    <property type="term" value="F:histone H3K4 demethylase activity"/>
    <property type="evidence" value="ECO:0007669"/>
    <property type="project" value="TreeGrafter"/>
</dbReference>